<evidence type="ECO:0000313" key="3">
    <source>
        <dbReference type="Proteomes" id="UP001222932"/>
    </source>
</evidence>
<keyword evidence="3" id="KW-1185">Reference proteome</keyword>
<dbReference type="EMBL" id="BTCM01000001">
    <property type="protein sequence ID" value="GMK54319.1"/>
    <property type="molecule type" value="Genomic_DNA"/>
</dbReference>
<organism evidence="2 3">
    <name type="scientific">Cutaneotrichosporon spelunceum</name>
    <dbReference type="NCBI Taxonomy" id="1672016"/>
    <lineage>
        <taxon>Eukaryota</taxon>
        <taxon>Fungi</taxon>
        <taxon>Dikarya</taxon>
        <taxon>Basidiomycota</taxon>
        <taxon>Agaricomycotina</taxon>
        <taxon>Tremellomycetes</taxon>
        <taxon>Trichosporonales</taxon>
        <taxon>Trichosporonaceae</taxon>
        <taxon>Cutaneotrichosporon</taxon>
    </lineage>
</organism>
<keyword evidence="1" id="KW-0732">Signal</keyword>
<protein>
    <submittedName>
        <fullName evidence="2">Uncharacterized protein</fullName>
    </submittedName>
</protein>
<feature type="signal peptide" evidence="1">
    <location>
        <begin position="1"/>
        <end position="15"/>
    </location>
</feature>
<evidence type="ECO:0000256" key="1">
    <source>
        <dbReference type="SAM" id="SignalP"/>
    </source>
</evidence>
<evidence type="ECO:0000313" key="2">
    <source>
        <dbReference type="EMBL" id="GMK54319.1"/>
    </source>
</evidence>
<sequence length="113" mass="11956">MKFVLLALFTALVAATPLPGADAGSNAVPECHPFPGCVEPIPGKCDIIMCIRAPCFNNCCGDRQSHCPKGFSCYGTPSKCCPPGWWCDGEWRAAENALTAAPGGPRNCHTQKC</sequence>
<reference evidence="2" key="2">
    <citation type="submission" date="2023-06" db="EMBL/GenBank/DDBJ databases">
        <authorList>
            <person name="Kobayashi Y."/>
            <person name="Kayamori A."/>
            <person name="Aoki K."/>
            <person name="Shiwa Y."/>
            <person name="Fujita N."/>
            <person name="Sugita T."/>
            <person name="Iwasaki W."/>
            <person name="Tanaka N."/>
            <person name="Takashima M."/>
        </authorList>
    </citation>
    <scope>NUCLEOTIDE SEQUENCE</scope>
    <source>
        <strain evidence="2">HIS016</strain>
    </source>
</reference>
<dbReference type="AlphaFoldDB" id="A0AAD3TPK6"/>
<name>A0AAD3TPK6_9TREE</name>
<dbReference type="Proteomes" id="UP001222932">
    <property type="component" value="Unassembled WGS sequence"/>
</dbReference>
<feature type="chain" id="PRO_5042240489" evidence="1">
    <location>
        <begin position="16"/>
        <end position="113"/>
    </location>
</feature>
<proteinExistence type="predicted"/>
<accession>A0AAD3TPK6</accession>
<comment type="caution">
    <text evidence="2">The sequence shown here is derived from an EMBL/GenBank/DDBJ whole genome shotgun (WGS) entry which is preliminary data.</text>
</comment>
<reference evidence="2" key="1">
    <citation type="journal article" date="2023" name="BMC Genomics">
        <title>Chromosome-level genome assemblies of Cutaneotrichosporon spp. (Trichosporonales, Basidiomycota) reveal imbalanced evolution between nucleotide sequences and chromosome synteny.</title>
        <authorList>
            <person name="Kobayashi Y."/>
            <person name="Kayamori A."/>
            <person name="Aoki K."/>
            <person name="Shiwa Y."/>
            <person name="Matsutani M."/>
            <person name="Fujita N."/>
            <person name="Sugita T."/>
            <person name="Iwasaki W."/>
            <person name="Tanaka N."/>
            <person name="Takashima M."/>
        </authorList>
    </citation>
    <scope>NUCLEOTIDE SEQUENCE</scope>
    <source>
        <strain evidence="2">HIS016</strain>
    </source>
</reference>
<gene>
    <name evidence="2" type="ORF">CspeluHIS016_0109050</name>
</gene>